<feature type="transmembrane region" description="Helical" evidence="1">
    <location>
        <begin position="12"/>
        <end position="31"/>
    </location>
</feature>
<dbReference type="WBParaSite" id="EN70_7140">
    <property type="protein sequence ID" value="EN70_7140"/>
    <property type="gene ID" value="EN70_7140"/>
</dbReference>
<evidence type="ECO:0000313" key="2">
    <source>
        <dbReference type="Proteomes" id="UP000095285"/>
    </source>
</evidence>
<evidence type="ECO:0000256" key="1">
    <source>
        <dbReference type="SAM" id="Phobius"/>
    </source>
</evidence>
<keyword evidence="1" id="KW-0472">Membrane</keyword>
<organism evidence="2 3">
    <name type="scientific">Loa loa</name>
    <name type="common">Eye worm</name>
    <name type="synonym">Filaria loa</name>
    <dbReference type="NCBI Taxonomy" id="7209"/>
    <lineage>
        <taxon>Eukaryota</taxon>
        <taxon>Metazoa</taxon>
        <taxon>Ecdysozoa</taxon>
        <taxon>Nematoda</taxon>
        <taxon>Chromadorea</taxon>
        <taxon>Rhabditida</taxon>
        <taxon>Spirurina</taxon>
        <taxon>Spiruromorpha</taxon>
        <taxon>Filarioidea</taxon>
        <taxon>Onchocercidae</taxon>
        <taxon>Loa</taxon>
    </lineage>
</organism>
<keyword evidence="2" id="KW-1185">Reference proteome</keyword>
<reference evidence="2" key="1">
    <citation type="submission" date="2012-04" db="EMBL/GenBank/DDBJ databases">
        <title>The Genome Sequence of Loa loa.</title>
        <authorList>
            <consortium name="The Broad Institute Genome Sequencing Platform"/>
            <consortium name="Broad Institute Genome Sequencing Center for Infectious Disease"/>
            <person name="Nutman T.B."/>
            <person name="Fink D.L."/>
            <person name="Russ C."/>
            <person name="Young S."/>
            <person name="Zeng Q."/>
            <person name="Gargeya S."/>
            <person name="Alvarado L."/>
            <person name="Berlin A."/>
            <person name="Chapman S.B."/>
            <person name="Chen Z."/>
            <person name="Freedman E."/>
            <person name="Gellesch M."/>
            <person name="Goldberg J."/>
            <person name="Griggs A."/>
            <person name="Gujja S."/>
            <person name="Heilman E.R."/>
            <person name="Heiman D."/>
            <person name="Howarth C."/>
            <person name="Mehta T."/>
            <person name="Neiman D."/>
            <person name="Pearson M."/>
            <person name="Roberts A."/>
            <person name="Saif S."/>
            <person name="Shea T."/>
            <person name="Shenoy N."/>
            <person name="Sisk P."/>
            <person name="Stolte C."/>
            <person name="Sykes S."/>
            <person name="White J."/>
            <person name="Yandava C."/>
            <person name="Haas B."/>
            <person name="Henn M.R."/>
            <person name="Nusbaum C."/>
            <person name="Birren B."/>
        </authorList>
    </citation>
    <scope>NUCLEOTIDE SEQUENCE [LARGE SCALE GENOMIC DNA]</scope>
</reference>
<keyword evidence="1" id="KW-1133">Transmembrane helix</keyword>
<evidence type="ECO:0000313" key="3">
    <source>
        <dbReference type="WBParaSite" id="EN70_7140"/>
    </source>
</evidence>
<dbReference type="Proteomes" id="UP000095285">
    <property type="component" value="Unassembled WGS sequence"/>
</dbReference>
<protein>
    <submittedName>
        <fullName evidence="3">Wsv008</fullName>
    </submittedName>
</protein>
<reference evidence="3" key="2">
    <citation type="submission" date="2016-11" db="UniProtKB">
        <authorList>
            <consortium name="WormBaseParasite"/>
        </authorList>
    </citation>
    <scope>IDENTIFICATION</scope>
</reference>
<keyword evidence="1" id="KW-0812">Transmembrane</keyword>
<sequence>MELIKFEETFVGSTILLIIIFGILLTILLWLRRLSYVLPSNEFSQNNERHQREYYYSKGKETPQEVPVSVPVPVPVPASVPVPVPVPASVPVAGLSSATVKFTSNL</sequence>
<accession>A0A1I7VWT3</accession>
<dbReference type="AlphaFoldDB" id="A0A1I7VWT3"/>
<proteinExistence type="predicted"/>
<name>A0A1I7VWT3_LOALO</name>